<name>A0A9N8ZM19_FUNMO</name>
<dbReference type="Gene3D" id="3.80.10.10">
    <property type="entry name" value="Ribonuclease Inhibitor"/>
    <property type="match status" value="1"/>
</dbReference>
<proteinExistence type="predicted"/>
<protein>
    <submittedName>
        <fullName evidence="2">4395_t:CDS:1</fullName>
    </submittedName>
</protein>
<dbReference type="AlphaFoldDB" id="A0A9N8ZM19"/>
<feature type="coiled-coil region" evidence="1">
    <location>
        <begin position="51"/>
        <end position="120"/>
    </location>
</feature>
<dbReference type="EMBL" id="CAJVPP010000643">
    <property type="protein sequence ID" value="CAG8500372.1"/>
    <property type="molecule type" value="Genomic_DNA"/>
</dbReference>
<sequence>MENNPTQEKPEENQLLLNEIGSRDLDDLKKLLAGRKLAEILGELDERKFDSQNLTSDLTKKSETIETLEKKVREQEEEAKAMQEIIKDLQEKIREQKISGKEEEEIIKEQNENLKKIVEEDTEYLNDGEICIGKALSASKTFKSNIIFPPEIILQQQYELKYPDRSVKEIEEVSGKITTKGSLDLSAYPNLEKFIVFNNITSINISNNDKLEILELPFSEVKDIDLSNNLNLKRLQLGSKNLISLAKNSQLRKSEYANDKMIQENC</sequence>
<evidence type="ECO:0000313" key="3">
    <source>
        <dbReference type="Proteomes" id="UP000789375"/>
    </source>
</evidence>
<organism evidence="2 3">
    <name type="scientific">Funneliformis mosseae</name>
    <name type="common">Endomycorrhizal fungus</name>
    <name type="synonym">Glomus mosseae</name>
    <dbReference type="NCBI Taxonomy" id="27381"/>
    <lineage>
        <taxon>Eukaryota</taxon>
        <taxon>Fungi</taxon>
        <taxon>Fungi incertae sedis</taxon>
        <taxon>Mucoromycota</taxon>
        <taxon>Glomeromycotina</taxon>
        <taxon>Glomeromycetes</taxon>
        <taxon>Glomerales</taxon>
        <taxon>Glomeraceae</taxon>
        <taxon>Funneliformis</taxon>
    </lineage>
</organism>
<dbReference type="InterPro" id="IPR032675">
    <property type="entry name" value="LRR_dom_sf"/>
</dbReference>
<comment type="caution">
    <text evidence="2">The sequence shown here is derived from an EMBL/GenBank/DDBJ whole genome shotgun (WGS) entry which is preliminary data.</text>
</comment>
<keyword evidence="1" id="KW-0175">Coiled coil</keyword>
<keyword evidence="3" id="KW-1185">Reference proteome</keyword>
<reference evidence="2" key="1">
    <citation type="submission" date="2021-06" db="EMBL/GenBank/DDBJ databases">
        <authorList>
            <person name="Kallberg Y."/>
            <person name="Tangrot J."/>
            <person name="Rosling A."/>
        </authorList>
    </citation>
    <scope>NUCLEOTIDE SEQUENCE</scope>
    <source>
        <strain evidence="2">87-6 pot B 2015</strain>
    </source>
</reference>
<gene>
    <name evidence="2" type="ORF">FMOSSE_LOCUS4005</name>
</gene>
<dbReference type="Proteomes" id="UP000789375">
    <property type="component" value="Unassembled WGS sequence"/>
</dbReference>
<accession>A0A9N8ZM19</accession>
<evidence type="ECO:0000256" key="1">
    <source>
        <dbReference type="SAM" id="Coils"/>
    </source>
</evidence>
<evidence type="ECO:0000313" key="2">
    <source>
        <dbReference type="EMBL" id="CAG8500372.1"/>
    </source>
</evidence>